<dbReference type="Proteomes" id="UP000245202">
    <property type="component" value="Unassembled WGS sequence"/>
</dbReference>
<proteinExistence type="predicted"/>
<keyword evidence="2" id="KW-1185">Reference proteome</keyword>
<dbReference type="AlphaFoldDB" id="A0A2R5EQ68"/>
<gene>
    <name evidence="1" type="ORF">PAT3040_00024</name>
</gene>
<dbReference type="EMBL" id="BDQX01000005">
    <property type="protein sequence ID" value="GBG05544.1"/>
    <property type="molecule type" value="Genomic_DNA"/>
</dbReference>
<name>A0A2R5EQ68_9BACL</name>
<evidence type="ECO:0000313" key="1">
    <source>
        <dbReference type="EMBL" id="GBG05544.1"/>
    </source>
</evidence>
<organism evidence="1 2">
    <name type="scientific">Paenibacillus agaridevorans</name>
    <dbReference type="NCBI Taxonomy" id="171404"/>
    <lineage>
        <taxon>Bacteria</taxon>
        <taxon>Bacillati</taxon>
        <taxon>Bacillota</taxon>
        <taxon>Bacilli</taxon>
        <taxon>Bacillales</taxon>
        <taxon>Paenibacillaceae</taxon>
        <taxon>Paenibacillus</taxon>
    </lineage>
</organism>
<comment type="caution">
    <text evidence="1">The sequence shown here is derived from an EMBL/GenBank/DDBJ whole genome shotgun (WGS) entry which is preliminary data.</text>
</comment>
<protein>
    <submittedName>
        <fullName evidence="1">Uncharacterized protein</fullName>
    </submittedName>
</protein>
<reference evidence="1 2" key="1">
    <citation type="submission" date="2017-08" db="EMBL/GenBank/DDBJ databases">
        <title>Substantial Increase in Enzyme Production by Combined Drug-Resistance Mutations in Paenibacillus agaridevorans.</title>
        <authorList>
            <person name="Tanaka Y."/>
            <person name="Funane K."/>
            <person name="Hosaka T."/>
            <person name="Shiwa Y."/>
            <person name="Fujita N."/>
            <person name="Miyazaki T."/>
            <person name="Yoshikawa H."/>
            <person name="Murakami K."/>
            <person name="Kasahara K."/>
            <person name="Inaoka T."/>
            <person name="Hiraga Y."/>
            <person name="Ochi K."/>
        </authorList>
    </citation>
    <scope>NUCLEOTIDE SEQUENCE [LARGE SCALE GENOMIC DNA]</scope>
    <source>
        <strain evidence="1 2">T-3040</strain>
    </source>
</reference>
<sequence length="162" mass="18137">MPGIPVTENTRIRLAVRHRERRIEFGWNHERARPFADEALFLISTNGSASSIDKTNNIPIGYNQGHVRLTHADRERGPVLKAPSDMEDAYPLAAAIPKSVRLAQATETMNRREFPLQNVEGFACMAQFPVTPGGSSRGSNFGWNHEHARPYADGLFLIFPNQ</sequence>
<evidence type="ECO:0000313" key="2">
    <source>
        <dbReference type="Proteomes" id="UP000245202"/>
    </source>
</evidence>
<accession>A0A2R5EQ68</accession>